<dbReference type="EnsemblPlants" id="KEH29688">
    <property type="protein sequence ID" value="KEH29688"/>
    <property type="gene ID" value="MTR_4g048460"/>
</dbReference>
<dbReference type="SFLD" id="SFLDS00005">
    <property type="entry name" value="Isoprenoid_Synthase_Type_I"/>
    <property type="match status" value="1"/>
</dbReference>
<feature type="domain" description="Terpene synthase metal-binding" evidence="13">
    <location>
        <begin position="266"/>
        <end position="504"/>
    </location>
</feature>
<evidence type="ECO:0000256" key="8">
    <source>
        <dbReference type="ARBA" id="ARBA00052932"/>
    </source>
</evidence>
<evidence type="ECO:0000256" key="6">
    <source>
        <dbReference type="ARBA" id="ARBA00023239"/>
    </source>
</evidence>
<dbReference type="OrthoDB" id="1877784at2759"/>
<dbReference type="FunFam" id="1.50.10.130:FF:000001">
    <property type="entry name" value="Isoprene synthase, chloroplastic"/>
    <property type="match status" value="1"/>
</dbReference>
<dbReference type="SUPFAM" id="SSF48239">
    <property type="entry name" value="Terpenoid cyclases/Protein prenyltransferases"/>
    <property type="match status" value="1"/>
</dbReference>
<dbReference type="EC" id="4.2.3.106" evidence="9"/>
<evidence type="ECO:0000256" key="3">
    <source>
        <dbReference type="ARBA" id="ARBA00022723"/>
    </source>
</evidence>
<dbReference type="InterPro" id="IPR044814">
    <property type="entry name" value="Terpene_cyclase_plant_C1"/>
</dbReference>
<dbReference type="InterPro" id="IPR036965">
    <property type="entry name" value="Terpene_synth_N_sf"/>
</dbReference>
<evidence type="ECO:0000313" key="14">
    <source>
        <dbReference type="EMBL" id="KEH29688.1"/>
    </source>
</evidence>
<dbReference type="HOGENOM" id="CLU_003125_7_2_1"/>
<dbReference type="GO" id="GO:0006952">
    <property type="term" value="P:defense response"/>
    <property type="evidence" value="ECO:0007669"/>
    <property type="project" value="UniProtKB-KW"/>
</dbReference>
<comment type="catalytic activity">
    <reaction evidence="8">
        <text>(2E)-geranyl diphosphate = tricyclene + diphosphate</text>
        <dbReference type="Rhea" id="RHEA:32687"/>
        <dbReference type="ChEBI" id="CHEBI:33019"/>
        <dbReference type="ChEBI" id="CHEBI:58057"/>
        <dbReference type="ChEBI" id="CHEBI:64266"/>
        <dbReference type="EC" id="4.2.3.105"/>
    </reaction>
</comment>
<sequence>MNSSGALAQNCFNPDAKSNVNRNVADYHPSIWKDYFLQYASESMELDEKIRPQIESLKKEVRNMIVSKIENPFAKVHLIDSICRLGVNYHFQHEIDEALLHFHENCVENGDLIIEDNLHTISVLFRLLRQQGFCVSPNAFNKFKDTQGNFSEKLATDVEGMLSLYEASHVRIHGEDILEDALNFTYAYLESIANQLNHSLSSQIKHSLRQPLHKNIPRLEARRYISIYEQDPSHNEILLSLAKLDFNMLQKLHQKEFGNICKWWNELDVPRNFSFARDRIVECCFWTLTVYFEPQYSRARKMLPKINVMLSLIDDTYDAYGTIEELERFTNAIERWDISCLDDLPEYMKISYTALLKVYEEIEQEMIIEGRVYALNYGIKEFKKTVQAYITEARWLNCNYSPTTEEYINISSVSCCYQLLATTSYIGMGDIATEDIFSWVTNKPKILYAASVLCRLMDDIVSSEFEHKRGHVSSFLECYMKEYNISREASIQECQKRVVNAWKDINEECLKPTKVPTLFLTRIVNLSRFMDVIYKHEDNYTHSKGEMKTYIKALLVDPVPI</sequence>
<dbReference type="GO" id="GO:0000287">
    <property type="term" value="F:magnesium ion binding"/>
    <property type="evidence" value="ECO:0007669"/>
    <property type="project" value="InterPro"/>
</dbReference>
<dbReference type="PANTHER" id="PTHR31225:SF221">
    <property type="entry name" value="(-)-GERMACRENE D SYNTHASE"/>
    <property type="match status" value="1"/>
</dbReference>
<dbReference type="InterPro" id="IPR001906">
    <property type="entry name" value="Terpene_synth_N"/>
</dbReference>
<evidence type="ECO:0000313" key="15">
    <source>
        <dbReference type="EnsemblPlants" id="KEH29688"/>
    </source>
</evidence>
<keyword evidence="16" id="KW-1185">Reference proteome</keyword>
<dbReference type="InterPro" id="IPR005630">
    <property type="entry name" value="Terpene_synthase_metal-bd"/>
</dbReference>
<dbReference type="AlphaFoldDB" id="A0A072UKS0"/>
<reference evidence="14 16" key="1">
    <citation type="journal article" date="2011" name="Nature">
        <title>The Medicago genome provides insight into the evolution of rhizobial symbioses.</title>
        <authorList>
            <person name="Young N.D."/>
            <person name="Debelle F."/>
            <person name="Oldroyd G.E."/>
            <person name="Geurts R."/>
            <person name="Cannon S.B."/>
            <person name="Udvardi M.K."/>
            <person name="Benedito V.A."/>
            <person name="Mayer K.F."/>
            <person name="Gouzy J."/>
            <person name="Schoof H."/>
            <person name="Van de Peer Y."/>
            <person name="Proost S."/>
            <person name="Cook D.R."/>
            <person name="Meyers B.C."/>
            <person name="Spannagl M."/>
            <person name="Cheung F."/>
            <person name="De Mita S."/>
            <person name="Krishnakumar V."/>
            <person name="Gundlach H."/>
            <person name="Zhou S."/>
            <person name="Mudge J."/>
            <person name="Bharti A.K."/>
            <person name="Murray J.D."/>
            <person name="Naoumkina M.A."/>
            <person name="Rosen B."/>
            <person name="Silverstein K.A."/>
            <person name="Tang H."/>
            <person name="Rombauts S."/>
            <person name="Zhao P.X."/>
            <person name="Zhou P."/>
            <person name="Barbe V."/>
            <person name="Bardou P."/>
            <person name="Bechner M."/>
            <person name="Bellec A."/>
            <person name="Berger A."/>
            <person name="Berges H."/>
            <person name="Bidwell S."/>
            <person name="Bisseling T."/>
            <person name="Choisne N."/>
            <person name="Couloux A."/>
            <person name="Denny R."/>
            <person name="Deshpande S."/>
            <person name="Dai X."/>
            <person name="Doyle J.J."/>
            <person name="Dudez A.M."/>
            <person name="Farmer A.D."/>
            <person name="Fouteau S."/>
            <person name="Franken C."/>
            <person name="Gibelin C."/>
            <person name="Gish J."/>
            <person name="Goldstein S."/>
            <person name="Gonzalez A.J."/>
            <person name="Green P.J."/>
            <person name="Hallab A."/>
            <person name="Hartog M."/>
            <person name="Hua A."/>
            <person name="Humphray S.J."/>
            <person name="Jeong D.H."/>
            <person name="Jing Y."/>
            <person name="Jocker A."/>
            <person name="Kenton S.M."/>
            <person name="Kim D.J."/>
            <person name="Klee K."/>
            <person name="Lai H."/>
            <person name="Lang C."/>
            <person name="Lin S."/>
            <person name="Macmil S.L."/>
            <person name="Magdelenat G."/>
            <person name="Matthews L."/>
            <person name="McCorrison J."/>
            <person name="Monaghan E.L."/>
            <person name="Mun J.H."/>
            <person name="Najar F.Z."/>
            <person name="Nicholson C."/>
            <person name="Noirot C."/>
            <person name="O'Bleness M."/>
            <person name="Paule C.R."/>
            <person name="Poulain J."/>
            <person name="Prion F."/>
            <person name="Qin B."/>
            <person name="Qu C."/>
            <person name="Retzel E.F."/>
            <person name="Riddle C."/>
            <person name="Sallet E."/>
            <person name="Samain S."/>
            <person name="Samson N."/>
            <person name="Sanders I."/>
            <person name="Saurat O."/>
            <person name="Scarpelli C."/>
            <person name="Schiex T."/>
            <person name="Segurens B."/>
            <person name="Severin A.J."/>
            <person name="Sherrier D.J."/>
            <person name="Shi R."/>
            <person name="Sims S."/>
            <person name="Singer S.R."/>
            <person name="Sinharoy S."/>
            <person name="Sterck L."/>
            <person name="Viollet A."/>
            <person name="Wang B.B."/>
            <person name="Wang K."/>
            <person name="Wang M."/>
            <person name="Wang X."/>
            <person name="Warfsmann J."/>
            <person name="Weissenbach J."/>
            <person name="White D.D."/>
            <person name="White J.D."/>
            <person name="Wiley G.B."/>
            <person name="Wincker P."/>
            <person name="Xing Y."/>
            <person name="Yang L."/>
            <person name="Yao Z."/>
            <person name="Ying F."/>
            <person name="Zhai J."/>
            <person name="Zhou L."/>
            <person name="Zuber A."/>
            <person name="Denarie J."/>
            <person name="Dixon R.A."/>
            <person name="May G.D."/>
            <person name="Schwartz D.C."/>
            <person name="Rogers J."/>
            <person name="Quetier F."/>
            <person name="Town C.D."/>
            <person name="Roe B.A."/>
        </authorList>
    </citation>
    <scope>NUCLEOTIDE SEQUENCE [LARGE SCALE GENOMIC DNA]</scope>
    <source>
        <strain evidence="14">A17</strain>
        <strain evidence="15 16">cv. Jemalong A17</strain>
    </source>
</reference>
<dbReference type="PANTHER" id="PTHR31225">
    <property type="entry name" value="OS04G0344100 PROTEIN-RELATED"/>
    <property type="match status" value="1"/>
</dbReference>
<evidence type="ECO:0000256" key="10">
    <source>
        <dbReference type="ARBA" id="ARBA00067061"/>
    </source>
</evidence>
<dbReference type="GO" id="GO:0046246">
    <property type="term" value="P:terpene biosynthetic process"/>
    <property type="evidence" value="ECO:0000318"/>
    <property type="project" value="GO_Central"/>
</dbReference>
<proteinExistence type="predicted"/>
<keyword evidence="4" id="KW-0611">Plant defense</keyword>
<evidence type="ECO:0000259" key="12">
    <source>
        <dbReference type="Pfam" id="PF01397"/>
    </source>
</evidence>
<organism evidence="14 16">
    <name type="scientific">Medicago truncatula</name>
    <name type="common">Barrel medic</name>
    <name type="synonym">Medicago tribuloides</name>
    <dbReference type="NCBI Taxonomy" id="3880"/>
    <lineage>
        <taxon>Eukaryota</taxon>
        <taxon>Viridiplantae</taxon>
        <taxon>Streptophyta</taxon>
        <taxon>Embryophyta</taxon>
        <taxon>Tracheophyta</taxon>
        <taxon>Spermatophyta</taxon>
        <taxon>Magnoliopsida</taxon>
        <taxon>eudicotyledons</taxon>
        <taxon>Gunneridae</taxon>
        <taxon>Pentapetalae</taxon>
        <taxon>rosids</taxon>
        <taxon>fabids</taxon>
        <taxon>Fabales</taxon>
        <taxon>Fabaceae</taxon>
        <taxon>Papilionoideae</taxon>
        <taxon>50 kb inversion clade</taxon>
        <taxon>NPAAA clade</taxon>
        <taxon>Hologalegina</taxon>
        <taxon>IRL clade</taxon>
        <taxon>Trifolieae</taxon>
        <taxon>Medicago</taxon>
    </lineage>
</organism>
<evidence type="ECO:0000256" key="5">
    <source>
        <dbReference type="ARBA" id="ARBA00022842"/>
    </source>
</evidence>
<dbReference type="SUPFAM" id="SSF48576">
    <property type="entry name" value="Terpenoid synthases"/>
    <property type="match status" value="1"/>
</dbReference>
<dbReference type="GO" id="GO:0009570">
    <property type="term" value="C:chloroplast stroma"/>
    <property type="evidence" value="ECO:0007669"/>
    <property type="project" value="UniProtKB-SubCell"/>
</dbReference>
<dbReference type="CDD" id="cd00684">
    <property type="entry name" value="Terpene_cyclase_plant_C1"/>
    <property type="match status" value="1"/>
</dbReference>
<dbReference type="InterPro" id="IPR050148">
    <property type="entry name" value="Terpene_synthase-like"/>
</dbReference>
<evidence type="ECO:0000256" key="7">
    <source>
        <dbReference type="ARBA" id="ARBA00050824"/>
    </source>
</evidence>
<comment type="catalytic activity">
    <reaction evidence="7">
        <text>(2E)-geranyl diphosphate = (E)-beta-ocimene + diphosphate</text>
        <dbReference type="Rhea" id="RHEA:32691"/>
        <dbReference type="ChEBI" id="CHEBI:33019"/>
        <dbReference type="ChEBI" id="CHEBI:58057"/>
        <dbReference type="ChEBI" id="CHEBI:64280"/>
        <dbReference type="EC" id="4.2.3.106"/>
    </reaction>
</comment>
<evidence type="ECO:0000256" key="2">
    <source>
        <dbReference type="ARBA" id="ARBA00004470"/>
    </source>
</evidence>
<accession>A0A072UKS0</accession>
<dbReference type="GO" id="GO:0102701">
    <property type="term" value="F:tricyclene synthase activity"/>
    <property type="evidence" value="ECO:0007669"/>
    <property type="project" value="UniProtKB-EC"/>
</dbReference>
<dbReference type="GO" id="GO:0009611">
    <property type="term" value="P:response to wounding"/>
    <property type="evidence" value="ECO:0007669"/>
    <property type="project" value="UniProtKB-ARBA"/>
</dbReference>
<comment type="cofactor">
    <cofactor evidence="1">
        <name>Mg(2+)</name>
        <dbReference type="ChEBI" id="CHEBI:18420"/>
    </cofactor>
</comment>
<comment type="subcellular location">
    <subcellularLocation>
        <location evidence="2">Plastid</location>
        <location evidence="2">Chloroplast stroma</location>
    </subcellularLocation>
</comment>
<evidence type="ECO:0000256" key="4">
    <source>
        <dbReference type="ARBA" id="ARBA00022821"/>
    </source>
</evidence>
<dbReference type="GO" id="GO:0016102">
    <property type="term" value="P:diterpenoid biosynthetic process"/>
    <property type="evidence" value="ECO:0007669"/>
    <property type="project" value="InterPro"/>
</dbReference>
<keyword evidence="3" id="KW-0479">Metal-binding</keyword>
<evidence type="ECO:0000256" key="9">
    <source>
        <dbReference type="ARBA" id="ARBA00067060"/>
    </source>
</evidence>
<dbReference type="SFLD" id="SFLDG01019">
    <property type="entry name" value="Terpene_Cyclase_Like_1_C_Termi"/>
    <property type="match status" value="1"/>
</dbReference>
<dbReference type="InterPro" id="IPR008930">
    <property type="entry name" value="Terpenoid_cyclase/PrenylTrfase"/>
</dbReference>
<reference evidence="15" key="3">
    <citation type="submission" date="2015-04" db="UniProtKB">
        <authorList>
            <consortium name="EnsemblPlants"/>
        </authorList>
    </citation>
    <scope>IDENTIFICATION</scope>
    <source>
        <strain evidence="15">cv. Jemalong A17</strain>
    </source>
</reference>
<evidence type="ECO:0000256" key="11">
    <source>
        <dbReference type="ARBA" id="ARBA00079290"/>
    </source>
</evidence>
<dbReference type="InterPro" id="IPR034741">
    <property type="entry name" value="Terpene_cyclase-like_1_C"/>
</dbReference>
<dbReference type="GO" id="GO:0034768">
    <property type="term" value="F:(E)-beta-ocimene synthase activity"/>
    <property type="evidence" value="ECO:0007669"/>
    <property type="project" value="UniProtKB-EC"/>
</dbReference>
<dbReference type="EMBL" id="CM001220">
    <property type="protein sequence ID" value="KEH29688.1"/>
    <property type="molecule type" value="Genomic_DNA"/>
</dbReference>
<dbReference type="Proteomes" id="UP000002051">
    <property type="component" value="Chromosome 4"/>
</dbReference>
<dbReference type="FunFam" id="1.10.600.10:FF:000007">
    <property type="entry name" value="Isoprene synthase, chloroplastic"/>
    <property type="match status" value="1"/>
</dbReference>
<keyword evidence="6" id="KW-0456">Lyase</keyword>
<dbReference type="GO" id="GO:0010333">
    <property type="term" value="F:terpene synthase activity"/>
    <property type="evidence" value="ECO:0000318"/>
    <property type="project" value="GO_Central"/>
</dbReference>
<dbReference type="GO" id="GO:0080027">
    <property type="term" value="P:response to herbivore"/>
    <property type="evidence" value="ECO:0007669"/>
    <property type="project" value="UniProtKB-ARBA"/>
</dbReference>
<keyword evidence="5" id="KW-0460">Magnesium</keyword>
<dbReference type="InterPro" id="IPR008949">
    <property type="entry name" value="Isoprenoid_synthase_dom_sf"/>
</dbReference>
<evidence type="ECO:0000313" key="16">
    <source>
        <dbReference type="Proteomes" id="UP000002051"/>
    </source>
</evidence>
<evidence type="ECO:0000259" key="13">
    <source>
        <dbReference type="Pfam" id="PF03936"/>
    </source>
</evidence>
<reference evidence="14 16" key="2">
    <citation type="journal article" date="2014" name="BMC Genomics">
        <title>An improved genome release (version Mt4.0) for the model legume Medicago truncatula.</title>
        <authorList>
            <person name="Tang H."/>
            <person name="Krishnakumar V."/>
            <person name="Bidwell S."/>
            <person name="Rosen B."/>
            <person name="Chan A."/>
            <person name="Zhou S."/>
            <person name="Gentzbittel L."/>
            <person name="Childs K.L."/>
            <person name="Yandell M."/>
            <person name="Gundlach H."/>
            <person name="Mayer K.F."/>
            <person name="Schwartz D.C."/>
            <person name="Town C.D."/>
        </authorList>
    </citation>
    <scope>GENOME REANNOTATION</scope>
    <source>
        <strain evidence="14">A17</strain>
        <strain evidence="15 16">cv. Jemalong A17</strain>
    </source>
</reference>
<dbReference type="KEGG" id="mtr:25492138"/>
<feature type="domain" description="Terpene synthase N-terminal" evidence="12">
    <location>
        <begin position="31"/>
        <end position="208"/>
    </location>
</feature>
<name>A0A072UKS0_MEDTR</name>
<dbReference type="Gene3D" id="1.10.600.10">
    <property type="entry name" value="Farnesyl Diphosphate Synthase"/>
    <property type="match status" value="1"/>
</dbReference>
<dbReference type="EC" id="4.2.3.105" evidence="10"/>
<dbReference type="Gene3D" id="1.50.10.130">
    <property type="entry name" value="Terpene synthase, N-terminal domain"/>
    <property type="match status" value="1"/>
</dbReference>
<dbReference type="ExpressionAtlas" id="A0A072UKS0">
    <property type="expression patterns" value="differential"/>
</dbReference>
<evidence type="ECO:0000256" key="1">
    <source>
        <dbReference type="ARBA" id="ARBA00001946"/>
    </source>
</evidence>
<gene>
    <name evidence="15" type="primary">25492138</name>
    <name evidence="14" type="ordered locus">MTR_4g048460</name>
</gene>
<dbReference type="Pfam" id="PF03936">
    <property type="entry name" value="Terpene_synth_C"/>
    <property type="match status" value="1"/>
</dbReference>
<dbReference type="Pfam" id="PF01397">
    <property type="entry name" value="Terpene_synth"/>
    <property type="match status" value="1"/>
</dbReference>
<dbReference type="STRING" id="3880.A0A072UKS0"/>
<protein>
    <recommendedName>
        <fullName evidence="11">(E)-beta-ocimene synthase</fullName>
        <ecNumber evidence="10">4.2.3.105</ecNumber>
        <ecNumber evidence="9">4.2.3.106</ecNumber>
    </recommendedName>
</protein>